<dbReference type="Proteomes" id="UP001228044">
    <property type="component" value="Unassembled WGS sequence"/>
</dbReference>
<name>A0ABT8DVN9_9BURK</name>
<keyword evidence="2" id="KW-1185">Reference proteome</keyword>
<evidence type="ECO:0000313" key="1">
    <source>
        <dbReference type="EMBL" id="MDN3922370.1"/>
    </source>
</evidence>
<dbReference type="EMBL" id="JAUHHC010000005">
    <property type="protein sequence ID" value="MDN3922370.1"/>
    <property type="molecule type" value="Genomic_DNA"/>
</dbReference>
<accession>A0ABT8DVN9</accession>
<protein>
    <submittedName>
        <fullName evidence="1">Uncharacterized protein</fullName>
    </submittedName>
</protein>
<proteinExistence type="predicted"/>
<evidence type="ECO:0000313" key="2">
    <source>
        <dbReference type="Proteomes" id="UP001228044"/>
    </source>
</evidence>
<gene>
    <name evidence="1" type="ORF">QWJ38_18925</name>
</gene>
<dbReference type="RefSeq" id="WP_290360673.1">
    <property type="nucleotide sequence ID" value="NZ_JAUHHC010000005.1"/>
</dbReference>
<comment type="caution">
    <text evidence="1">The sequence shown here is derived from an EMBL/GenBank/DDBJ whole genome shotgun (WGS) entry which is preliminary data.</text>
</comment>
<sequence>MSDSSQATIILSAEERDLIWFIPQAEGGKLVPERVQLSLEAKGICTMNPTDGRRWLTVFGDRVRRGVVPVRIEG</sequence>
<reference evidence="1 2" key="1">
    <citation type="submission" date="2023-06" db="EMBL/GenBank/DDBJ databases">
        <title>Pelomonas sp. PFR6 16S ribosomal RNA gene Genome sequencing and assembly.</title>
        <authorList>
            <person name="Woo H."/>
        </authorList>
    </citation>
    <scope>NUCLEOTIDE SEQUENCE [LARGE SCALE GENOMIC DNA]</scope>
    <source>
        <strain evidence="1 2">PFR6</strain>
    </source>
</reference>
<organism evidence="1 2">
    <name type="scientific">Roseateles violae</name>
    <dbReference type="NCBI Taxonomy" id="3058042"/>
    <lineage>
        <taxon>Bacteria</taxon>
        <taxon>Pseudomonadati</taxon>
        <taxon>Pseudomonadota</taxon>
        <taxon>Betaproteobacteria</taxon>
        <taxon>Burkholderiales</taxon>
        <taxon>Sphaerotilaceae</taxon>
        <taxon>Roseateles</taxon>
    </lineage>
</organism>